<dbReference type="Proteomes" id="UP000218418">
    <property type="component" value="Chromosome"/>
</dbReference>
<evidence type="ECO:0000256" key="1">
    <source>
        <dbReference type="SAM" id="SignalP"/>
    </source>
</evidence>
<organism evidence="2 3">
    <name type="scientific">Calothrix parasitica NIES-267</name>
    <dbReference type="NCBI Taxonomy" id="1973488"/>
    <lineage>
        <taxon>Bacteria</taxon>
        <taxon>Bacillati</taxon>
        <taxon>Cyanobacteriota</taxon>
        <taxon>Cyanophyceae</taxon>
        <taxon>Nostocales</taxon>
        <taxon>Calotrichaceae</taxon>
        <taxon>Calothrix</taxon>
    </lineage>
</organism>
<dbReference type="OrthoDB" id="507104at2"/>
<accession>A0A1Z4LYG5</accession>
<proteinExistence type="predicted"/>
<sequence>MKLNKLCSRLSIGALLATAVTVAANPAQAASLTTINFDEVQVGLTKDDNPNKHKNKSIDKLWSSYGLEMSSVKKNNINQKRGKRLWLYDTSVAGGEDDDLLTGKGEYNGIKYDTEAQDKVLIIQESKNRGPDDNVGGIMKFDFTDKGGVEFDSIGLLDLDEEKLPQFMVRFAGQDDLIKFKFDETDDDVVEQAGQGNSEVLTLASSQYVTQMTRQRGTKNGKVTDENSLREYNFDFGGQRVSEFYVNLSGSGAITGLNYYRGSKKLARKVPEPTSILGLVAISGLAASSLKRKRKSSDI</sequence>
<protein>
    <recommendedName>
        <fullName evidence="4">PEP-CTERM protein-sorting domain-containing protein</fullName>
    </recommendedName>
</protein>
<name>A0A1Z4LYG5_9CYAN</name>
<evidence type="ECO:0008006" key="4">
    <source>
        <dbReference type="Google" id="ProtNLM"/>
    </source>
</evidence>
<dbReference type="NCBIfam" id="TIGR02595">
    <property type="entry name" value="PEP_CTERM"/>
    <property type="match status" value="1"/>
</dbReference>
<dbReference type="AlphaFoldDB" id="A0A1Z4LYG5"/>
<keyword evidence="3" id="KW-1185">Reference proteome</keyword>
<evidence type="ECO:0000313" key="3">
    <source>
        <dbReference type="Proteomes" id="UP000218418"/>
    </source>
</evidence>
<evidence type="ECO:0000313" key="2">
    <source>
        <dbReference type="EMBL" id="BAY86267.1"/>
    </source>
</evidence>
<feature type="signal peptide" evidence="1">
    <location>
        <begin position="1"/>
        <end position="29"/>
    </location>
</feature>
<dbReference type="InterPro" id="IPR013424">
    <property type="entry name" value="Ice-binding_C"/>
</dbReference>
<feature type="chain" id="PRO_5012283522" description="PEP-CTERM protein-sorting domain-containing protein" evidence="1">
    <location>
        <begin position="30"/>
        <end position="299"/>
    </location>
</feature>
<gene>
    <name evidence="2" type="ORF">NIES267_57730</name>
</gene>
<dbReference type="EMBL" id="AP018227">
    <property type="protein sequence ID" value="BAY86267.1"/>
    <property type="molecule type" value="Genomic_DNA"/>
</dbReference>
<keyword evidence="1" id="KW-0732">Signal</keyword>
<reference evidence="2 3" key="1">
    <citation type="submission" date="2017-06" db="EMBL/GenBank/DDBJ databases">
        <title>Genome sequencing of cyanobaciteial culture collection at National Institute for Environmental Studies (NIES).</title>
        <authorList>
            <person name="Hirose Y."/>
            <person name="Shimura Y."/>
            <person name="Fujisawa T."/>
            <person name="Nakamura Y."/>
            <person name="Kawachi M."/>
        </authorList>
    </citation>
    <scope>NUCLEOTIDE SEQUENCE [LARGE SCALE GENOMIC DNA]</scope>
    <source>
        <strain evidence="2 3">NIES-267</strain>
    </source>
</reference>